<organism evidence="2 3">
    <name type="scientific">Angustibacter aerolatus</name>
    <dbReference type="NCBI Taxonomy" id="1162965"/>
    <lineage>
        <taxon>Bacteria</taxon>
        <taxon>Bacillati</taxon>
        <taxon>Actinomycetota</taxon>
        <taxon>Actinomycetes</taxon>
        <taxon>Kineosporiales</taxon>
        <taxon>Kineosporiaceae</taxon>
    </lineage>
</organism>
<accession>A0ABQ6JK64</accession>
<comment type="caution">
    <text evidence="2">The sequence shown here is derived from an EMBL/GenBank/DDBJ whole genome shotgun (WGS) entry which is preliminary data.</text>
</comment>
<evidence type="ECO:0000256" key="1">
    <source>
        <dbReference type="SAM" id="MobiDB-lite"/>
    </source>
</evidence>
<feature type="region of interest" description="Disordered" evidence="1">
    <location>
        <begin position="84"/>
        <end position="118"/>
    </location>
</feature>
<evidence type="ECO:0000313" key="2">
    <source>
        <dbReference type="EMBL" id="GMA87961.1"/>
    </source>
</evidence>
<name>A0ABQ6JK64_9ACTN</name>
<dbReference type="EMBL" id="BSUZ01000001">
    <property type="protein sequence ID" value="GMA87961.1"/>
    <property type="molecule type" value="Genomic_DNA"/>
</dbReference>
<protein>
    <submittedName>
        <fullName evidence="2">Uncharacterized protein</fullName>
    </submittedName>
</protein>
<sequence>MTATSCASTPDAVHSNVTTTVSAHVATETPDGRSCRQVRQVTTICGIREARPVSASGRVIQADGATSTAAAVAASTAAYGGRLRSRCGPDSTSQRISRPPAPPKTLASTCAGWSLRRP</sequence>
<reference evidence="3" key="1">
    <citation type="journal article" date="2019" name="Int. J. Syst. Evol. Microbiol.">
        <title>The Global Catalogue of Microorganisms (GCM) 10K type strain sequencing project: providing services to taxonomists for standard genome sequencing and annotation.</title>
        <authorList>
            <consortium name="The Broad Institute Genomics Platform"/>
            <consortium name="The Broad Institute Genome Sequencing Center for Infectious Disease"/>
            <person name="Wu L."/>
            <person name="Ma J."/>
        </authorList>
    </citation>
    <scope>NUCLEOTIDE SEQUENCE [LARGE SCALE GENOMIC DNA]</scope>
    <source>
        <strain evidence="3">NBRC 108730</strain>
    </source>
</reference>
<proteinExistence type="predicted"/>
<dbReference type="Proteomes" id="UP001157017">
    <property type="component" value="Unassembled WGS sequence"/>
</dbReference>
<keyword evidence="3" id="KW-1185">Reference proteome</keyword>
<gene>
    <name evidence="2" type="ORF">GCM10025868_32110</name>
</gene>
<evidence type="ECO:0000313" key="3">
    <source>
        <dbReference type="Proteomes" id="UP001157017"/>
    </source>
</evidence>